<dbReference type="AlphaFoldDB" id="A0AAV4VAI8"/>
<name>A0AAV4VAI8_CAEEX</name>
<organism evidence="1 2">
    <name type="scientific">Caerostris extrusa</name>
    <name type="common">Bark spider</name>
    <name type="synonym">Caerostris bankana</name>
    <dbReference type="NCBI Taxonomy" id="172846"/>
    <lineage>
        <taxon>Eukaryota</taxon>
        <taxon>Metazoa</taxon>
        <taxon>Ecdysozoa</taxon>
        <taxon>Arthropoda</taxon>
        <taxon>Chelicerata</taxon>
        <taxon>Arachnida</taxon>
        <taxon>Araneae</taxon>
        <taxon>Araneomorphae</taxon>
        <taxon>Entelegynae</taxon>
        <taxon>Araneoidea</taxon>
        <taxon>Araneidae</taxon>
        <taxon>Caerostris</taxon>
    </lineage>
</organism>
<comment type="caution">
    <text evidence="1">The sequence shown here is derived from an EMBL/GenBank/DDBJ whole genome shotgun (WGS) entry which is preliminary data.</text>
</comment>
<reference evidence="1 2" key="1">
    <citation type="submission" date="2021-06" db="EMBL/GenBank/DDBJ databases">
        <title>Caerostris extrusa draft genome.</title>
        <authorList>
            <person name="Kono N."/>
            <person name="Arakawa K."/>
        </authorList>
    </citation>
    <scope>NUCLEOTIDE SEQUENCE [LARGE SCALE GENOMIC DNA]</scope>
</reference>
<accession>A0AAV4VAI8</accession>
<gene>
    <name evidence="1" type="ORF">CEXT_53731</name>
</gene>
<evidence type="ECO:0000313" key="1">
    <source>
        <dbReference type="EMBL" id="GIY66510.1"/>
    </source>
</evidence>
<sequence>MRPVEHGQVVDYASYMKCTTNPALARKQVFLSQCSGLKGLRNLLTSTALLWNRHHLPLVSSSSVTRCSNLFLRSVAE</sequence>
<dbReference type="EMBL" id="BPLR01014125">
    <property type="protein sequence ID" value="GIY66510.1"/>
    <property type="molecule type" value="Genomic_DNA"/>
</dbReference>
<evidence type="ECO:0000313" key="2">
    <source>
        <dbReference type="Proteomes" id="UP001054945"/>
    </source>
</evidence>
<protein>
    <submittedName>
        <fullName evidence="1">Uncharacterized protein</fullName>
    </submittedName>
</protein>
<proteinExistence type="predicted"/>
<dbReference type="Proteomes" id="UP001054945">
    <property type="component" value="Unassembled WGS sequence"/>
</dbReference>
<keyword evidence="2" id="KW-1185">Reference proteome</keyword>